<reference evidence="1 2" key="1">
    <citation type="submission" date="2024-04" db="EMBL/GenBank/DDBJ databases">
        <title>Tritrichomonas musculus Genome.</title>
        <authorList>
            <person name="Alves-Ferreira E."/>
            <person name="Grigg M."/>
            <person name="Lorenzi H."/>
            <person name="Galac M."/>
        </authorList>
    </citation>
    <scope>NUCLEOTIDE SEQUENCE [LARGE SCALE GENOMIC DNA]</scope>
    <source>
        <strain evidence="1 2">EAF2021</strain>
    </source>
</reference>
<evidence type="ECO:0008006" key="3">
    <source>
        <dbReference type="Google" id="ProtNLM"/>
    </source>
</evidence>
<evidence type="ECO:0000313" key="1">
    <source>
        <dbReference type="EMBL" id="KAK8834369.1"/>
    </source>
</evidence>
<accession>A0ABR2GKB8</accession>
<sequence length="514" mass="58794">MSDDNDTSIITTEADESIDSKEFPKWENKILLSALKNYQTFYKRGLSSSFLGNQDSSSQSLSINFINSLADNPQNNIQTIKQINSLAKQFVNRDDVIGKVYESIQNYTNTDYTVDYPQSDETDNEQLKQIQDIVNKFNEAVNLKRVIRNGIPMSYLEGNYIVYLRNDSKGNYVIDKYPLGVCEISEYSYNGLPLVVFNIDELKRKLKPSNRKGKNGKSLFFQNASEIVKNNYPPEVVKAFNNKEKWTVLNPERVGIVRINNLDGLYGLTPIFKALKPALMLETIEKADENTIKAKAKKIIHQGLRKELGGNDGNRKAFAEAAHAHQELTNAFRQDTVLYTSQHWVEFVKYVEPNVQTTDEKTLNFYRSKEFTALGVSFLDSYNSNISASNISVEALMKMINSIGEQFENIINRFYKVVLEENNFDGQISPVIKILDSEVMNFEMRKSLAEFMYTKLNCSIKKAYEIMGVASAENELNQRNLENKSGWNEIFSPHSSFYTQSRSESLGRPEKEKN</sequence>
<protein>
    <recommendedName>
        <fullName evidence="3">Portal protein</fullName>
    </recommendedName>
</protein>
<keyword evidence="2" id="KW-1185">Reference proteome</keyword>
<proteinExistence type="predicted"/>
<organism evidence="1 2">
    <name type="scientific">Tritrichomonas musculus</name>
    <dbReference type="NCBI Taxonomy" id="1915356"/>
    <lineage>
        <taxon>Eukaryota</taxon>
        <taxon>Metamonada</taxon>
        <taxon>Parabasalia</taxon>
        <taxon>Tritrichomonadida</taxon>
        <taxon>Tritrichomonadidae</taxon>
        <taxon>Tritrichomonas</taxon>
    </lineage>
</organism>
<comment type="caution">
    <text evidence="1">The sequence shown here is derived from an EMBL/GenBank/DDBJ whole genome shotgun (WGS) entry which is preliminary data.</text>
</comment>
<dbReference type="EMBL" id="JAPFFF010000421">
    <property type="protein sequence ID" value="KAK8834369.1"/>
    <property type="molecule type" value="Genomic_DNA"/>
</dbReference>
<gene>
    <name evidence="1" type="ORF">M9Y10_031333</name>
</gene>
<dbReference type="Proteomes" id="UP001470230">
    <property type="component" value="Unassembled WGS sequence"/>
</dbReference>
<name>A0ABR2GKB8_9EUKA</name>
<evidence type="ECO:0000313" key="2">
    <source>
        <dbReference type="Proteomes" id="UP001470230"/>
    </source>
</evidence>